<feature type="transmembrane region" description="Helical" evidence="6">
    <location>
        <begin position="136"/>
        <end position="159"/>
    </location>
</feature>
<feature type="transmembrane region" description="Helical" evidence="6">
    <location>
        <begin position="305"/>
        <end position="327"/>
    </location>
</feature>
<organism evidence="7 8">
    <name type="scientific">Saccharopolyspora phatthalungensis</name>
    <dbReference type="NCBI Taxonomy" id="664693"/>
    <lineage>
        <taxon>Bacteria</taxon>
        <taxon>Bacillati</taxon>
        <taxon>Actinomycetota</taxon>
        <taxon>Actinomycetes</taxon>
        <taxon>Pseudonocardiales</taxon>
        <taxon>Pseudonocardiaceae</taxon>
        <taxon>Saccharopolyspora</taxon>
    </lineage>
</organism>
<feature type="transmembrane region" description="Helical" evidence="6">
    <location>
        <begin position="107"/>
        <end position="124"/>
    </location>
</feature>
<evidence type="ECO:0000256" key="3">
    <source>
        <dbReference type="ARBA" id="ARBA00022692"/>
    </source>
</evidence>
<dbReference type="InterPro" id="IPR050833">
    <property type="entry name" value="Poly_Biosynth_Transport"/>
</dbReference>
<comment type="subcellular location">
    <subcellularLocation>
        <location evidence="1">Cell membrane</location>
        <topology evidence="1">Multi-pass membrane protein</topology>
    </subcellularLocation>
</comment>
<evidence type="ECO:0000256" key="4">
    <source>
        <dbReference type="ARBA" id="ARBA00022989"/>
    </source>
</evidence>
<dbReference type="PANTHER" id="PTHR30250:SF11">
    <property type="entry name" value="O-ANTIGEN TRANSPORTER-RELATED"/>
    <property type="match status" value="1"/>
</dbReference>
<name>A0A840QDR0_9PSEU</name>
<proteinExistence type="predicted"/>
<protein>
    <submittedName>
        <fullName evidence="7">O-antigen/teichoic acid export membrane protein</fullName>
    </submittedName>
</protein>
<evidence type="ECO:0000313" key="8">
    <source>
        <dbReference type="Proteomes" id="UP000584374"/>
    </source>
</evidence>
<accession>A0A840QDR0</accession>
<feature type="transmembrane region" description="Helical" evidence="6">
    <location>
        <begin position="396"/>
        <end position="417"/>
    </location>
</feature>
<feature type="transmembrane region" description="Helical" evidence="6">
    <location>
        <begin position="369"/>
        <end position="390"/>
    </location>
</feature>
<dbReference type="RefSeq" id="WP_184729448.1">
    <property type="nucleotide sequence ID" value="NZ_JACHIW010000002.1"/>
</dbReference>
<evidence type="ECO:0000256" key="6">
    <source>
        <dbReference type="SAM" id="Phobius"/>
    </source>
</evidence>
<feature type="transmembrane region" description="Helical" evidence="6">
    <location>
        <begin position="339"/>
        <end position="362"/>
    </location>
</feature>
<dbReference type="GO" id="GO:0005886">
    <property type="term" value="C:plasma membrane"/>
    <property type="evidence" value="ECO:0007669"/>
    <property type="project" value="UniProtKB-SubCell"/>
</dbReference>
<keyword evidence="3 6" id="KW-0812">Transmembrane</keyword>
<feature type="transmembrane region" description="Helical" evidence="6">
    <location>
        <begin position="29"/>
        <end position="49"/>
    </location>
</feature>
<evidence type="ECO:0000256" key="5">
    <source>
        <dbReference type="ARBA" id="ARBA00023136"/>
    </source>
</evidence>
<keyword evidence="4 6" id="KW-1133">Transmembrane helix</keyword>
<dbReference type="EMBL" id="JACHIW010000002">
    <property type="protein sequence ID" value="MBB5157950.1"/>
    <property type="molecule type" value="Genomic_DNA"/>
</dbReference>
<dbReference type="Proteomes" id="UP000584374">
    <property type="component" value="Unassembled WGS sequence"/>
</dbReference>
<feature type="transmembrane region" description="Helical" evidence="6">
    <location>
        <begin position="70"/>
        <end position="95"/>
    </location>
</feature>
<dbReference type="AlphaFoldDB" id="A0A840QDR0"/>
<dbReference type="PANTHER" id="PTHR30250">
    <property type="entry name" value="PST FAMILY PREDICTED COLANIC ACID TRANSPORTER"/>
    <property type="match status" value="1"/>
</dbReference>
<evidence type="ECO:0000256" key="1">
    <source>
        <dbReference type="ARBA" id="ARBA00004651"/>
    </source>
</evidence>
<sequence>MSAGTVLVGAAGYAFVALGGHTLPTADAAALSSFYMLVNTIGPGLFIALEQETNRATSSVLATRSNPRPVIRRAVAHGAVLWGVVFLVLGVLYPFLVDRSLLGHWELFWALVVSTVTAAAVYLVRGVLGGMQLFDGYATTLAGEGLMRLLPALVVAAAGLATARLYGFVFALGSGIGAIAGLGWLCRGVGVQRSGNATIPADLVAAPGIAPASSPRFDTPRVRGLAPLVSATLLAQVVANLAPIVVTARLTADAATAAAFAAGFILARVPLFVFSPLQAVVLPAIAGAVTQGQTARVHRIVRTSLLAAAGVGVVGTALLLIAGPWAVRTLFGAEAPLPGQVLGLLGMGTLLLIAAQILQAALVALQAHLAVTASWQLSIVTLIALLMLPIHPVHAAVVAQLTSSAVVVVTMSATLIVRLRSAAAGPTAATATSPTIAATTSRGVHPTLPVQRDGGTSRS</sequence>
<feature type="transmembrane region" description="Helical" evidence="6">
    <location>
        <begin position="225"/>
        <end position="246"/>
    </location>
</feature>
<keyword evidence="8" id="KW-1185">Reference proteome</keyword>
<feature type="transmembrane region" description="Helical" evidence="6">
    <location>
        <begin position="258"/>
        <end position="285"/>
    </location>
</feature>
<reference evidence="7 8" key="1">
    <citation type="submission" date="2020-08" db="EMBL/GenBank/DDBJ databases">
        <title>Sequencing the genomes of 1000 actinobacteria strains.</title>
        <authorList>
            <person name="Klenk H.-P."/>
        </authorList>
    </citation>
    <scope>NUCLEOTIDE SEQUENCE [LARGE SCALE GENOMIC DNA]</scope>
    <source>
        <strain evidence="7 8">DSM 45584</strain>
    </source>
</reference>
<feature type="transmembrane region" description="Helical" evidence="6">
    <location>
        <begin position="165"/>
        <end position="186"/>
    </location>
</feature>
<evidence type="ECO:0000313" key="7">
    <source>
        <dbReference type="EMBL" id="MBB5157950.1"/>
    </source>
</evidence>
<evidence type="ECO:0000256" key="2">
    <source>
        <dbReference type="ARBA" id="ARBA00022475"/>
    </source>
</evidence>
<keyword evidence="5 6" id="KW-0472">Membrane</keyword>
<keyword evidence="2" id="KW-1003">Cell membrane</keyword>
<comment type="caution">
    <text evidence="7">The sequence shown here is derived from an EMBL/GenBank/DDBJ whole genome shotgun (WGS) entry which is preliminary data.</text>
</comment>
<gene>
    <name evidence="7" type="ORF">BJ970_005549</name>
</gene>